<protein>
    <submittedName>
        <fullName evidence="5">Hydroxypyruvate isomerase</fullName>
    </submittedName>
</protein>
<keyword evidence="6" id="KW-1185">Reference proteome</keyword>
<gene>
    <name evidence="5" type="ORF">HYN46_00780</name>
</gene>
<proteinExistence type="inferred from homology"/>
<keyword evidence="1 2" id="KW-0413">Isomerase</keyword>
<dbReference type="KEGG" id="mbah:HYN46_00780"/>
<keyword evidence="5" id="KW-0670">Pyruvate</keyword>
<evidence type="ECO:0000256" key="3">
    <source>
        <dbReference type="PIRSR" id="PIRSR006241-50"/>
    </source>
</evidence>
<evidence type="ECO:0000259" key="4">
    <source>
        <dbReference type="Pfam" id="PF01261"/>
    </source>
</evidence>
<dbReference type="GO" id="GO:0046487">
    <property type="term" value="P:glyoxylate metabolic process"/>
    <property type="evidence" value="ECO:0007669"/>
    <property type="project" value="TreeGrafter"/>
</dbReference>
<dbReference type="RefSeq" id="WP_114897668.1">
    <property type="nucleotide sequence ID" value="NZ_CP031222.1"/>
</dbReference>
<reference evidence="5 6" key="1">
    <citation type="submission" date="2018-07" db="EMBL/GenBank/DDBJ databases">
        <title>Genome sequencing of Moraxellaceae gen. HYN0046.</title>
        <authorList>
            <person name="Kim M."/>
            <person name="Yi H."/>
        </authorList>
    </citation>
    <scope>NUCLEOTIDE SEQUENCE [LARGE SCALE GENOMIC DNA]</scope>
    <source>
        <strain evidence="5 6">HYN0046</strain>
    </source>
</reference>
<dbReference type="SUPFAM" id="SSF51658">
    <property type="entry name" value="Xylose isomerase-like"/>
    <property type="match status" value="1"/>
</dbReference>
<dbReference type="AlphaFoldDB" id="A0A345P2P9"/>
<sequence length="261" mass="29219">MPHFSANLSMLYTEVPLKERFALARQSGFDAVEIQFPYELTTDEIQAELTQHQLKLVLINVPAGDLMQGGDGLAGIPGREQTFRQAVFEASHYARTLHVPRVNILAGRQPLDSDLLPCLHVLAANTRFAMDVFAGSGISTVMEAINGVDMPHFLIQNIVQMQEMLEAINTPSVVIPLKMQFDCYHMAMMGENLDSGLTDNIQQIGHIQFADCPHRHEPSTGNIDYAHLFKLIDSLGYQGYCGAEYRPSKQTSETLDWMHWT</sequence>
<dbReference type="PANTHER" id="PTHR43489:SF6">
    <property type="entry name" value="HYDROXYPYRUVATE ISOMERASE-RELATED"/>
    <property type="match status" value="1"/>
</dbReference>
<name>A0A345P2P9_9GAMM</name>
<dbReference type="Pfam" id="PF01261">
    <property type="entry name" value="AP_endonuc_2"/>
    <property type="match status" value="1"/>
</dbReference>
<accession>A0A345P2P9</accession>
<feature type="active site" description="Proton donor/acceptor" evidence="3">
    <location>
        <position position="244"/>
    </location>
</feature>
<dbReference type="InterPro" id="IPR036237">
    <property type="entry name" value="Xyl_isomerase-like_sf"/>
</dbReference>
<dbReference type="InterPro" id="IPR013022">
    <property type="entry name" value="Xyl_isomerase-like_TIM-brl"/>
</dbReference>
<evidence type="ECO:0000313" key="5">
    <source>
        <dbReference type="EMBL" id="AXI01558.1"/>
    </source>
</evidence>
<feature type="active site" description="Proton donor/acceptor" evidence="3">
    <location>
        <position position="143"/>
    </location>
</feature>
<dbReference type="InterPro" id="IPR026040">
    <property type="entry name" value="HyI-like"/>
</dbReference>
<dbReference type="GO" id="GO:0008903">
    <property type="term" value="F:hydroxypyruvate isomerase activity"/>
    <property type="evidence" value="ECO:0007669"/>
    <property type="project" value="TreeGrafter"/>
</dbReference>
<organism evidence="5 6">
    <name type="scientific">Aquirhabdus parva</name>
    <dbReference type="NCBI Taxonomy" id="2283318"/>
    <lineage>
        <taxon>Bacteria</taxon>
        <taxon>Pseudomonadati</taxon>
        <taxon>Pseudomonadota</taxon>
        <taxon>Gammaproteobacteria</taxon>
        <taxon>Moraxellales</taxon>
        <taxon>Moraxellaceae</taxon>
        <taxon>Aquirhabdus</taxon>
    </lineage>
</organism>
<dbReference type="PANTHER" id="PTHR43489">
    <property type="entry name" value="ISOMERASE"/>
    <property type="match status" value="1"/>
</dbReference>
<evidence type="ECO:0000256" key="1">
    <source>
        <dbReference type="ARBA" id="ARBA00023235"/>
    </source>
</evidence>
<dbReference type="Gene3D" id="3.20.20.150">
    <property type="entry name" value="Divalent-metal-dependent TIM barrel enzymes"/>
    <property type="match status" value="1"/>
</dbReference>
<dbReference type="OrthoDB" id="9786584at2"/>
<evidence type="ECO:0000313" key="6">
    <source>
        <dbReference type="Proteomes" id="UP000253940"/>
    </source>
</evidence>
<evidence type="ECO:0000256" key="2">
    <source>
        <dbReference type="PIRNR" id="PIRNR006241"/>
    </source>
</evidence>
<dbReference type="InterPro" id="IPR050417">
    <property type="entry name" value="Sugar_Epim/Isomerase"/>
</dbReference>
<comment type="similarity">
    <text evidence="2">Belongs to the hyi family.</text>
</comment>
<dbReference type="EMBL" id="CP031222">
    <property type="protein sequence ID" value="AXI01558.1"/>
    <property type="molecule type" value="Genomic_DNA"/>
</dbReference>
<dbReference type="Proteomes" id="UP000253940">
    <property type="component" value="Chromosome"/>
</dbReference>
<feature type="domain" description="Xylose isomerase-like TIM barrel" evidence="4">
    <location>
        <begin position="21"/>
        <end position="258"/>
    </location>
</feature>
<dbReference type="PIRSF" id="PIRSF006241">
    <property type="entry name" value="HyI"/>
    <property type="match status" value="1"/>
</dbReference>